<gene>
    <name evidence="3" type="ORF">ALT_2319</name>
</gene>
<dbReference type="EMBL" id="BCLY01000004">
    <property type="protein sequence ID" value="GAQ04998.1"/>
    <property type="molecule type" value="Genomic_DNA"/>
</dbReference>
<evidence type="ECO:0000313" key="3">
    <source>
        <dbReference type="EMBL" id="GAQ04998.1"/>
    </source>
</evidence>
<dbReference type="Proteomes" id="UP000051487">
    <property type="component" value="Unassembled WGS sequence"/>
</dbReference>
<feature type="compositionally biased region" description="Basic and acidic residues" evidence="2">
    <location>
        <begin position="14"/>
        <end position="26"/>
    </location>
</feature>
<dbReference type="PANTHER" id="PTHR40618">
    <property type="entry name" value="B-ZIP TRANSCRIPTION FACTOR (EUROFUNG)-RELATED"/>
    <property type="match status" value="1"/>
</dbReference>
<dbReference type="CDD" id="cd14688">
    <property type="entry name" value="bZIP_YAP"/>
    <property type="match status" value="1"/>
</dbReference>
<protein>
    <recommendedName>
        <fullName evidence="5">BZIP domain-containing protein</fullName>
    </recommendedName>
</protein>
<feature type="coiled-coil region" evidence="1">
    <location>
        <begin position="76"/>
        <end position="103"/>
    </location>
</feature>
<sequence length="471" mass="52411">MSSTESDPALSTASDDHHSGKDDGSWKKIMANSQPSKARERSSKKRGRPQKVQDAQTPAEYQRRRAQVRLAQRAYRSRQEATMSQLKNRIAEMESVIETMTEAFLAFSDRLMQSGVLNASPDIAQSLKEVTTKYVTLSGQMTETDGDYATPQDKALSQITASEQLSFHSADETSQSSDSAVAVKTGPGIGDLGGAEPVGALIPIEIPDMVNGPLFPITTPTDIRVPSPHLINIRTPMSHLYGPDSPFFAQRLHLAAYKLAHQYLKNPAVPDSALLRNFGFLMHRWSRRQLIAYLNAFLKSSEGFEVSKKFNIPLLNLGGAGLHYPRKHSPLSDPNLYWLPSAEDISMMYANGLSIQDLEEPWFDPGDVEGFLEEQGIILSNRNMFPENLQSHRQEVVARSWQSGLLDDQAMFSRGPILAVDEDQMINWLSHRGICLGRSPGFRKRDVERFISQHAWPVGVPQMPIQAIAVV</sequence>
<dbReference type="PANTHER" id="PTHR40618:SF1">
    <property type="entry name" value="B-ZIP TRANSCRIPTION FACTOR (EUROFUNG)"/>
    <property type="match status" value="1"/>
</dbReference>
<feature type="compositionally biased region" description="Polar residues" evidence="2">
    <location>
        <begin position="1"/>
        <end position="13"/>
    </location>
</feature>
<evidence type="ECO:0000313" key="4">
    <source>
        <dbReference type="Proteomes" id="UP000051487"/>
    </source>
</evidence>
<name>A0AAN4PEZ8_ASPLE</name>
<proteinExistence type="predicted"/>
<dbReference type="Gene3D" id="1.20.5.170">
    <property type="match status" value="1"/>
</dbReference>
<dbReference type="SUPFAM" id="SSF57959">
    <property type="entry name" value="Leucine zipper domain"/>
    <property type="match status" value="1"/>
</dbReference>
<dbReference type="InterPro" id="IPR046347">
    <property type="entry name" value="bZIP_sf"/>
</dbReference>
<organism evidence="3 4">
    <name type="scientific">Aspergillus lentulus</name>
    <dbReference type="NCBI Taxonomy" id="293939"/>
    <lineage>
        <taxon>Eukaryota</taxon>
        <taxon>Fungi</taxon>
        <taxon>Dikarya</taxon>
        <taxon>Ascomycota</taxon>
        <taxon>Pezizomycotina</taxon>
        <taxon>Eurotiomycetes</taxon>
        <taxon>Eurotiomycetidae</taxon>
        <taxon>Eurotiales</taxon>
        <taxon>Aspergillaceae</taxon>
        <taxon>Aspergillus</taxon>
        <taxon>Aspergillus subgen. Fumigati</taxon>
    </lineage>
</organism>
<evidence type="ECO:0000256" key="1">
    <source>
        <dbReference type="SAM" id="Coils"/>
    </source>
</evidence>
<evidence type="ECO:0000256" key="2">
    <source>
        <dbReference type="SAM" id="MobiDB-lite"/>
    </source>
</evidence>
<feature type="region of interest" description="Disordered" evidence="2">
    <location>
        <begin position="1"/>
        <end position="63"/>
    </location>
</feature>
<reference evidence="3 4" key="1">
    <citation type="submission" date="2015-11" db="EMBL/GenBank/DDBJ databases">
        <title>Aspergillus lentulus strain IFM 54703T.</title>
        <authorList>
            <person name="Kusuya Y."/>
            <person name="Sakai K."/>
            <person name="Kamei K."/>
            <person name="Takahashi H."/>
            <person name="Yaguchi T."/>
        </authorList>
    </citation>
    <scope>NUCLEOTIDE SEQUENCE [LARGE SCALE GENOMIC DNA]</scope>
    <source>
        <strain evidence="3 4">IFM 54703</strain>
    </source>
</reference>
<evidence type="ECO:0008006" key="5">
    <source>
        <dbReference type="Google" id="ProtNLM"/>
    </source>
</evidence>
<comment type="caution">
    <text evidence="3">The sequence shown here is derived from an EMBL/GenBank/DDBJ whole genome shotgun (WGS) entry which is preliminary data.</text>
</comment>
<keyword evidence="1" id="KW-0175">Coiled coil</keyword>
<accession>A0AAN4PEZ8</accession>
<dbReference type="AlphaFoldDB" id="A0AAN4PEZ8"/>
<dbReference type="GO" id="GO:0003700">
    <property type="term" value="F:DNA-binding transcription factor activity"/>
    <property type="evidence" value="ECO:0007669"/>
    <property type="project" value="InterPro"/>
</dbReference>